<feature type="coiled-coil region" evidence="6">
    <location>
        <begin position="364"/>
        <end position="391"/>
    </location>
</feature>
<dbReference type="FunFam" id="1.10.3380.10:FF:000002">
    <property type="entry name" value="Activating signal cointegrator 1 complex subunit 3"/>
    <property type="match status" value="1"/>
</dbReference>
<evidence type="ECO:0000256" key="4">
    <source>
        <dbReference type="ARBA" id="ARBA00022806"/>
    </source>
</evidence>
<dbReference type="Pfam" id="PF02889">
    <property type="entry name" value="Sec63"/>
    <property type="match status" value="2"/>
</dbReference>
<keyword evidence="3" id="KW-0378">Hydrolase</keyword>
<dbReference type="EMBL" id="HBGD01011647">
    <property type="protein sequence ID" value="CAD9086389.1"/>
    <property type="molecule type" value="Transcribed_RNA"/>
</dbReference>
<evidence type="ECO:0000256" key="6">
    <source>
        <dbReference type="SAM" id="Coils"/>
    </source>
</evidence>
<dbReference type="InterPro" id="IPR011545">
    <property type="entry name" value="DEAD/DEAH_box_helicase_dom"/>
</dbReference>
<keyword evidence="6" id="KW-0175">Coiled coil</keyword>
<protein>
    <recommendedName>
        <fullName evidence="11">RNA helicase</fullName>
    </recommendedName>
</protein>
<dbReference type="InterPro" id="IPR027417">
    <property type="entry name" value="P-loop_NTPase"/>
</dbReference>
<feature type="domain" description="Helicase ATP-binding" evidence="8">
    <location>
        <begin position="514"/>
        <end position="695"/>
    </location>
</feature>
<dbReference type="FunFam" id="1.10.3380.10:FF:000001">
    <property type="entry name" value="U5 small nuclear ribonucleoprotein helicase"/>
    <property type="match status" value="1"/>
</dbReference>
<evidence type="ECO:0000256" key="2">
    <source>
        <dbReference type="ARBA" id="ARBA00022741"/>
    </source>
</evidence>
<dbReference type="InterPro" id="IPR050474">
    <property type="entry name" value="Hel308_SKI2-like"/>
</dbReference>
<dbReference type="InterPro" id="IPR003593">
    <property type="entry name" value="AAA+_ATPase"/>
</dbReference>
<dbReference type="InterPro" id="IPR041094">
    <property type="entry name" value="Brr2_helicase_PWI"/>
</dbReference>
<evidence type="ECO:0008006" key="11">
    <source>
        <dbReference type="Google" id="ProtNLM"/>
    </source>
</evidence>
<feature type="domain" description="Helicase ATP-binding" evidence="8">
    <location>
        <begin position="1363"/>
        <end position="1538"/>
    </location>
</feature>
<name>A0A7S1KV15_9EUKA</name>
<dbReference type="Pfam" id="PF00271">
    <property type="entry name" value="Helicase_C"/>
    <property type="match status" value="2"/>
</dbReference>
<organism evidence="10">
    <name type="scientific">Percolomonas cosmopolitus</name>
    <dbReference type="NCBI Taxonomy" id="63605"/>
    <lineage>
        <taxon>Eukaryota</taxon>
        <taxon>Discoba</taxon>
        <taxon>Heterolobosea</taxon>
        <taxon>Tetramitia</taxon>
        <taxon>Eutetramitia</taxon>
        <taxon>Percolomonadidae</taxon>
        <taxon>Percolomonas</taxon>
    </lineage>
</organism>
<feature type="domain" description="Helicase C-terminal" evidence="9">
    <location>
        <begin position="1575"/>
        <end position="1781"/>
    </location>
</feature>
<dbReference type="Gene3D" id="2.60.40.150">
    <property type="entry name" value="C2 domain"/>
    <property type="match status" value="2"/>
</dbReference>
<evidence type="ECO:0000256" key="5">
    <source>
        <dbReference type="ARBA" id="ARBA00022840"/>
    </source>
</evidence>
<dbReference type="Pfam" id="PF23445">
    <property type="entry name" value="WHD_SNRNP200"/>
    <property type="match status" value="2"/>
</dbReference>
<dbReference type="FunFam" id="3.40.50.300:FF:000198">
    <property type="entry name" value="Activating signal cointegrator 1 complex subunit"/>
    <property type="match status" value="1"/>
</dbReference>
<dbReference type="PANTHER" id="PTHR47961">
    <property type="entry name" value="DNA POLYMERASE THETA, PUTATIVE (AFU_ORTHOLOGUE AFUA_1G05260)-RELATED"/>
    <property type="match status" value="1"/>
</dbReference>
<dbReference type="InterPro" id="IPR004179">
    <property type="entry name" value="Sec63-dom"/>
</dbReference>
<dbReference type="SMART" id="SM00382">
    <property type="entry name" value="AAA"/>
    <property type="match status" value="2"/>
</dbReference>
<keyword evidence="2" id="KW-0547">Nucleotide-binding</keyword>
<dbReference type="SUPFAM" id="SSF52540">
    <property type="entry name" value="P-loop containing nucleoside triphosphate hydrolases"/>
    <property type="match status" value="4"/>
</dbReference>
<dbReference type="GO" id="GO:0003676">
    <property type="term" value="F:nucleic acid binding"/>
    <property type="evidence" value="ECO:0007669"/>
    <property type="project" value="InterPro"/>
</dbReference>
<feature type="domain" description="Helicase C-terminal" evidence="9">
    <location>
        <begin position="730"/>
        <end position="932"/>
    </location>
</feature>
<dbReference type="GO" id="GO:0006397">
    <property type="term" value="P:mRNA processing"/>
    <property type="evidence" value="ECO:0007669"/>
    <property type="project" value="UniProtKB-ARBA"/>
</dbReference>
<dbReference type="GO" id="GO:0004386">
    <property type="term" value="F:helicase activity"/>
    <property type="evidence" value="ECO:0007669"/>
    <property type="project" value="UniProtKB-KW"/>
</dbReference>
<dbReference type="Gene3D" id="1.10.3380.10">
    <property type="entry name" value="Sec63 N-terminal domain-like domain"/>
    <property type="match status" value="2"/>
</dbReference>
<dbReference type="InterPro" id="IPR014001">
    <property type="entry name" value="Helicase_ATP-bd"/>
</dbReference>
<keyword evidence="5" id="KW-0067">ATP-binding</keyword>
<dbReference type="FunFam" id="3.40.50.300:FF:000231">
    <property type="entry name" value="Activating signal cointegrator 1 complex subunit 3"/>
    <property type="match status" value="1"/>
</dbReference>
<proteinExistence type="predicted"/>
<dbReference type="Pfam" id="PF00270">
    <property type="entry name" value="DEAD"/>
    <property type="match status" value="2"/>
</dbReference>
<evidence type="ECO:0000259" key="8">
    <source>
        <dbReference type="PROSITE" id="PS51192"/>
    </source>
</evidence>
<dbReference type="Gene3D" id="3.40.50.300">
    <property type="entry name" value="P-loop containing nucleotide triphosphate hydrolases"/>
    <property type="match status" value="4"/>
</dbReference>
<dbReference type="Gene3D" id="1.10.150.20">
    <property type="entry name" value="5' to 3' exonuclease, C-terminal subdomain"/>
    <property type="match status" value="1"/>
</dbReference>
<dbReference type="SMART" id="SM00487">
    <property type="entry name" value="DEXDc"/>
    <property type="match status" value="2"/>
</dbReference>
<dbReference type="InterPro" id="IPR001650">
    <property type="entry name" value="Helicase_C-like"/>
</dbReference>
<gene>
    <name evidence="10" type="ORF">PCOS0759_LOCUS9643</name>
</gene>
<dbReference type="Gene3D" id="1.10.10.10">
    <property type="entry name" value="Winged helix-like DNA-binding domain superfamily/Winged helix DNA-binding domain"/>
    <property type="match status" value="2"/>
</dbReference>
<dbReference type="SUPFAM" id="SSF158702">
    <property type="entry name" value="Sec63 N-terminal domain-like"/>
    <property type="match status" value="2"/>
</dbReference>
<dbReference type="FunFam" id="3.40.50.300:FF:000102">
    <property type="entry name" value="RNA helicase, activating signal cointegrator 1"/>
    <property type="match status" value="1"/>
</dbReference>
<dbReference type="SUPFAM" id="SSF81296">
    <property type="entry name" value="E set domains"/>
    <property type="match status" value="1"/>
</dbReference>
<dbReference type="PANTHER" id="PTHR47961:SF13">
    <property type="entry name" value="ACTIVATING SIGNAL COINTEGRATOR 1 COMPLEX SUBUNIT 3"/>
    <property type="match status" value="1"/>
</dbReference>
<dbReference type="SUPFAM" id="SSF46785">
    <property type="entry name" value="Winged helix' DNA-binding domain"/>
    <property type="match status" value="2"/>
</dbReference>
<evidence type="ECO:0000313" key="10">
    <source>
        <dbReference type="EMBL" id="CAD9086389.1"/>
    </source>
</evidence>
<dbReference type="SMART" id="SM00973">
    <property type="entry name" value="Sec63"/>
    <property type="match status" value="2"/>
</dbReference>
<dbReference type="InterPro" id="IPR036390">
    <property type="entry name" value="WH_DNA-bd_sf"/>
</dbReference>
<dbReference type="PROSITE" id="PS51194">
    <property type="entry name" value="HELICASE_CTER"/>
    <property type="match status" value="2"/>
</dbReference>
<dbReference type="SMART" id="SM00490">
    <property type="entry name" value="HELICc"/>
    <property type="match status" value="2"/>
</dbReference>
<accession>A0A7S1KV15</accession>
<dbReference type="PIRSF" id="PIRSF039073">
    <property type="entry name" value="BRR2"/>
    <property type="match status" value="1"/>
</dbReference>
<sequence length="2158" mass="246316">MTSLPRLTSRFHQLSNPNITSSSLYTNLDLLSILNHSEDVLQRERVKWRDFNATDEDSFVKTSQNESNVSVEAKNDAFASISRKSVQHNKNLNVLKSHLSLSSDVAETNFFNLYLRTRRSFATKISEDNEPLLGRLVELLIGLLLRKKQGLLKRTQLIELEDLEKLRKEISLYLGREFTQEQLSEILVLVSEFCEYCAKYMKSKHKTKWMKLGSKVSAEHLMYGDDVNIQDPGFIQLDLLQVMTAPPSRKRKREFASESDEEDQGDTSSDAINSKWLQRECTKIYDDAQRGADVSKIILNLLQEKKDDEVSLQSGLFDILGEQGFELMATILINKDKLLLAAMQKELYHVGGHISKKTASTSNVHITNERVQQLEKDIRKQEKKVLKMRTQAPHGKGLTGAAKKEMEYLRSLKVQRRNIEGTDLSKKTLTILTVLKDYEPDLLKEGSEEAQNADDQEVTRIEGDGFEEFVIPAPPALEDRETFQKIPTSQFPKWAQLGFKGYTHLNRVQSIVYNTAFNTDENILVCAPTGCGKTNVAMMTILREVGKHFQDGVLRKDFKIVYVAPMKALASEMTDGFSRRLAPLGLQVREYTGDMQLTKREVEQTQVIVTTPEKWDVITRKATDQTLISSTKLLIFDEVHLLNEDRGPVIEVIVARTFRQIELTQSMVRVVGLSATLPNYEDVAEFLRVNPHRGLFYFDGRYRPVPLEQHFVGVIGRDRFKTQHKYDEICFDKVTDSLERGHQVMVFVHSRKGTVKSGRTILEMARESKGYMLQTSDNGFLPSSLDVKLKKRVRDSTNKELKELYQFGIGFHHAGMLRKDRNLVEELFAKGQIKVLCCTSTLAWGVNLPAHTVIIKGTDIYDAKAGKIRQVGMLDVMQIFGRAGRPQFDTSGEGYILTNAQELPRYLAMVARASPIESQLQEDLENHLNAEIALGTVSNVREGIRWLTYTYLFIRMRKNPLVYGMRHKDVLADPNMGIRRRELIFKAAKVLNSARMINYNETSGTLLPTDLGRVASHFYIHFLTVTMWNEKFVDSLDETGIMNILSSSKEFENVRVRDDETEDLTNMSKNASVCPVEVRNIDSTEGKVNTLLQAYISHSRIKQFSLVSDCVYVTQSAGRLVRALFEIALKRKSASLVDRLLLLNKCIEKRMWAFHTPLRQFSLPRQIIDKIESKDLSIHEMRNMSVPVLNQVLKYGNMANQILDYIEFLPELDIQTKVQPITRTVLRIQLTINPKFKWSQKYHGEAESFWIWVEDMQNDTLYHSEYLLLRRKEIQDPKVIDFKIPILGQMPSTLYVRAIPERWLGVESEGSIFLKDLILPAAFPPNTPLLNLNPLPITALNNECYQQLYPFKYFNPIQTQVFHTLYHTDNNVLIGAPTSSGKTIISELGCMRLWNEHPELKVVYIAPLKALVRERLSSWKSKFVDKLGKKMVELTGDYTPDIKALREADIVITTPEKWDGISRSWQHRSYVKSVGLIVMDEIHMLGQERGAILEVIVSRMRHVSWNTGHPIRLIGLSTTLANSHDLADWLGIQAQGGHGLFNFPHSVRPVQLKVHVQGYSGKHYCPRMNSMNKPCYNAILNYAGSRPCLIFVSSRRQTRLTAIDLISLCATDENPYRFVRMSEFEMEQATAQVRDNHLRHVLQYGVGIHHAGLTHHDKAIVEDLFLTNKIQVLVCTSTLAWGVNLPASLVIVKGTEFFDPKQKTYVDYSLVDVLQMMGRAGRPQFDNSGEAVIMCQDERKDFYSMMLYEPFPVESSLMNNLHDHINAEIVSGTISNFQEAVDYLTWTFLFRRLVQNPSYYGIKDASFEGVTAYLSGLVEEVIGDLEEQGCVAVETIRGGDLSIRSTQIGKISSYYYLNYKSAHAFAVGIASPHDTNGISIQKLLQLLCEAQEFAELPVRHNEDKLNSQLAQHVPWGSFSKDFESPHVKAYLLLQAHFSRIDLPISDYITDLKSVLDQTIRVCQAFIDVAAEKGDLSAILNMIHIQQMIMQARWLNDSPLLSLPHINDKMVRKLHNMDIRALPQLMHMDDSTLYRALNSALHRKNAVDDTKKIVQKLPKIAMHPGYQQGQIKVNFARRSSATNGNRAYLPNYPKPKDEGWFLIVAEGSQVKALKRVRMNYERTHVSLDVRNAVKRGNEVTLYLLSDCYIGIDQEHKLKM</sequence>
<reference evidence="10" key="1">
    <citation type="submission" date="2021-01" db="EMBL/GenBank/DDBJ databases">
        <authorList>
            <person name="Corre E."/>
            <person name="Pelletier E."/>
            <person name="Niang G."/>
            <person name="Scheremetjew M."/>
            <person name="Finn R."/>
            <person name="Kale V."/>
            <person name="Holt S."/>
            <person name="Cochrane G."/>
            <person name="Meng A."/>
            <person name="Brown T."/>
            <person name="Cohen L."/>
        </authorList>
    </citation>
    <scope>NUCLEOTIDE SEQUENCE</scope>
    <source>
        <strain evidence="10">WS</strain>
    </source>
</reference>
<dbReference type="Pfam" id="PF18149">
    <property type="entry name" value="Helicase_PWI"/>
    <property type="match status" value="1"/>
</dbReference>
<evidence type="ECO:0000256" key="1">
    <source>
        <dbReference type="ARBA" id="ARBA00022737"/>
    </source>
</evidence>
<dbReference type="FunFam" id="3.40.50.300:FF:000062">
    <property type="entry name" value="U5 small nuclear ribonucleoprotein helicase"/>
    <property type="match status" value="1"/>
</dbReference>
<dbReference type="InterPro" id="IPR014756">
    <property type="entry name" value="Ig_E-set"/>
</dbReference>
<evidence type="ECO:0000256" key="7">
    <source>
        <dbReference type="SAM" id="MobiDB-lite"/>
    </source>
</evidence>
<dbReference type="FunFam" id="1.10.10.10:FF:000024">
    <property type="entry name" value="U5 small nuclear ribonucleoprotein helicase"/>
    <property type="match status" value="1"/>
</dbReference>
<evidence type="ECO:0000259" key="9">
    <source>
        <dbReference type="PROSITE" id="PS51194"/>
    </source>
</evidence>
<dbReference type="InterPro" id="IPR035892">
    <property type="entry name" value="C2_domain_sf"/>
</dbReference>
<keyword evidence="4" id="KW-0347">Helicase</keyword>
<dbReference type="PROSITE" id="PS51192">
    <property type="entry name" value="HELICASE_ATP_BIND_1"/>
    <property type="match status" value="2"/>
</dbReference>
<dbReference type="FunFam" id="2.60.40.150:FF:000004">
    <property type="entry name" value="RNA helicase, activating signal cointegrator 1"/>
    <property type="match status" value="1"/>
</dbReference>
<dbReference type="GO" id="GO:0032991">
    <property type="term" value="C:protein-containing complex"/>
    <property type="evidence" value="ECO:0007669"/>
    <property type="project" value="UniProtKB-ARBA"/>
</dbReference>
<dbReference type="InterPro" id="IPR036388">
    <property type="entry name" value="WH-like_DNA-bd_sf"/>
</dbReference>
<dbReference type="FunFam" id="1.10.10.10:FF:000012">
    <property type="entry name" value="U5 small nuclear ribonucleoprotein helicase"/>
    <property type="match status" value="1"/>
</dbReference>
<feature type="region of interest" description="Disordered" evidence="7">
    <location>
        <begin position="248"/>
        <end position="271"/>
    </location>
</feature>
<dbReference type="GO" id="GO:0005524">
    <property type="term" value="F:ATP binding"/>
    <property type="evidence" value="ECO:0007669"/>
    <property type="project" value="UniProtKB-KW"/>
</dbReference>
<keyword evidence="1" id="KW-0677">Repeat</keyword>
<dbReference type="InterPro" id="IPR057842">
    <property type="entry name" value="WH_MER3"/>
</dbReference>
<dbReference type="CDD" id="cd18795">
    <property type="entry name" value="SF2_C_Ski2"/>
    <property type="match status" value="2"/>
</dbReference>
<evidence type="ECO:0000256" key="3">
    <source>
        <dbReference type="ARBA" id="ARBA00022801"/>
    </source>
</evidence>
<dbReference type="GO" id="GO:0016787">
    <property type="term" value="F:hydrolase activity"/>
    <property type="evidence" value="ECO:0007669"/>
    <property type="project" value="UniProtKB-KW"/>
</dbReference>